<protein>
    <submittedName>
        <fullName evidence="8">YicC-like family, N-terminal region</fullName>
    </submittedName>
</protein>
<evidence type="ECO:0000313" key="8">
    <source>
        <dbReference type="EMBL" id="SCJ54112.1"/>
    </source>
</evidence>
<keyword evidence="2" id="KW-0540">Nuclease</keyword>
<keyword evidence="3" id="KW-0255">Endonuclease</keyword>
<evidence type="ECO:0000259" key="6">
    <source>
        <dbReference type="Pfam" id="PF03755"/>
    </source>
</evidence>
<dbReference type="NCBIfam" id="TIGR00255">
    <property type="entry name" value="YicC/YloC family endoribonuclease"/>
    <property type="match status" value="1"/>
</dbReference>
<evidence type="ECO:0000256" key="2">
    <source>
        <dbReference type="ARBA" id="ARBA00022722"/>
    </source>
</evidence>
<organism evidence="8">
    <name type="scientific">uncultured Anaerotruncus sp</name>
    <dbReference type="NCBI Taxonomy" id="905011"/>
    <lineage>
        <taxon>Bacteria</taxon>
        <taxon>Bacillati</taxon>
        <taxon>Bacillota</taxon>
        <taxon>Clostridia</taxon>
        <taxon>Eubacteriales</taxon>
        <taxon>Oscillospiraceae</taxon>
        <taxon>Anaerotruncus</taxon>
        <taxon>environmental samples</taxon>
    </lineage>
</organism>
<comment type="similarity">
    <text evidence="5">Belongs to the YicC/YloC family.</text>
</comment>
<dbReference type="InterPro" id="IPR005229">
    <property type="entry name" value="YicC/YloC-like"/>
</dbReference>
<dbReference type="AlphaFoldDB" id="A0A1C6H8U7"/>
<dbReference type="Pfam" id="PF03755">
    <property type="entry name" value="YicC-like_N"/>
    <property type="match status" value="1"/>
</dbReference>
<evidence type="ECO:0000256" key="3">
    <source>
        <dbReference type="ARBA" id="ARBA00022759"/>
    </source>
</evidence>
<keyword evidence="4" id="KW-0378">Hydrolase</keyword>
<evidence type="ECO:0000256" key="1">
    <source>
        <dbReference type="ARBA" id="ARBA00001968"/>
    </source>
</evidence>
<dbReference type="GO" id="GO:0016787">
    <property type="term" value="F:hydrolase activity"/>
    <property type="evidence" value="ECO:0007669"/>
    <property type="project" value="UniProtKB-KW"/>
</dbReference>
<sequence length="292" mass="33028">MVRSMTGYGRSQQQLGGYDILVELKSVNHRYFEFACKTPRMYGYLEDKLKALVSSQVSRGKIQLNLYLQAIQGQDTHIAVDRAVAAGYVQALRGVQQELQVRDDLSLCDVARFPDVFLVQRAQEDPQQVWQLVSQVAAAALEEFCTMRQKEGARMAEDITCRASRVGQLVDEIEVLSPQTVQAYRQRLQAKLQEILESRQIDEARILTEAAIFADKVAVDEEVVRLRSHIRSLEEIFAAGGAVGRKLDFLVQEFNREANTIGSKCSDMAVTKLVVELKSEIEKMREQVQNIE</sequence>
<accession>A0A1C6H8U7</accession>
<dbReference type="PANTHER" id="PTHR30636:SF3">
    <property type="entry name" value="UPF0701 PROTEIN YICC"/>
    <property type="match status" value="1"/>
</dbReference>
<dbReference type="InterPro" id="IPR013527">
    <property type="entry name" value="YicC-like_N"/>
</dbReference>
<evidence type="ECO:0000256" key="5">
    <source>
        <dbReference type="ARBA" id="ARBA00035648"/>
    </source>
</evidence>
<feature type="domain" description="Endoribonuclease YicC-like N-terminal" evidence="6">
    <location>
        <begin position="2"/>
        <end position="156"/>
    </location>
</feature>
<evidence type="ECO:0000259" key="7">
    <source>
        <dbReference type="Pfam" id="PF08340"/>
    </source>
</evidence>
<name>A0A1C6H8U7_9FIRM</name>
<feature type="domain" description="Endoribonuclease YicC-like C-terminal" evidence="7">
    <location>
        <begin position="174"/>
        <end position="292"/>
    </location>
</feature>
<evidence type="ECO:0000256" key="4">
    <source>
        <dbReference type="ARBA" id="ARBA00022801"/>
    </source>
</evidence>
<comment type="cofactor">
    <cofactor evidence="1">
        <name>a divalent metal cation</name>
        <dbReference type="ChEBI" id="CHEBI:60240"/>
    </cofactor>
</comment>
<dbReference type="GO" id="GO:0004521">
    <property type="term" value="F:RNA endonuclease activity"/>
    <property type="evidence" value="ECO:0007669"/>
    <property type="project" value="InterPro"/>
</dbReference>
<dbReference type="EMBL" id="FMHG01000001">
    <property type="protein sequence ID" value="SCJ54112.1"/>
    <property type="molecule type" value="Genomic_DNA"/>
</dbReference>
<proteinExistence type="inferred from homology"/>
<gene>
    <name evidence="8" type="ORF">SAMEA3545359_00742</name>
</gene>
<dbReference type="Pfam" id="PF08340">
    <property type="entry name" value="YicC-like_C"/>
    <property type="match status" value="1"/>
</dbReference>
<dbReference type="PANTHER" id="PTHR30636">
    <property type="entry name" value="UPF0701 PROTEIN YICC"/>
    <property type="match status" value="1"/>
</dbReference>
<reference evidence="8" key="1">
    <citation type="submission" date="2015-09" db="EMBL/GenBank/DDBJ databases">
        <authorList>
            <consortium name="Pathogen Informatics"/>
        </authorList>
    </citation>
    <scope>NUCLEOTIDE SEQUENCE</scope>
    <source>
        <strain evidence="8">2789STDY5834896</strain>
    </source>
</reference>
<dbReference type="InterPro" id="IPR013551">
    <property type="entry name" value="YicC-like_C"/>
</dbReference>